<feature type="transmembrane region" description="Helical" evidence="5">
    <location>
        <begin position="334"/>
        <end position="353"/>
    </location>
</feature>
<dbReference type="PATRIC" id="fig|1121318.3.peg.704"/>
<dbReference type="GO" id="GO:0016874">
    <property type="term" value="F:ligase activity"/>
    <property type="evidence" value="ECO:0007669"/>
    <property type="project" value="UniProtKB-KW"/>
</dbReference>
<evidence type="ECO:0000256" key="1">
    <source>
        <dbReference type="ARBA" id="ARBA00004141"/>
    </source>
</evidence>
<dbReference type="InterPro" id="IPR051533">
    <property type="entry name" value="WaaL-like"/>
</dbReference>
<evidence type="ECO:0000313" key="8">
    <source>
        <dbReference type="Proteomes" id="UP000037043"/>
    </source>
</evidence>
<dbReference type="AlphaFoldDB" id="A0A0L6ZDQ6"/>
<feature type="transmembrane region" description="Helical" evidence="5">
    <location>
        <begin position="12"/>
        <end position="31"/>
    </location>
</feature>
<feature type="domain" description="O-antigen ligase-related" evidence="6">
    <location>
        <begin position="207"/>
        <end position="343"/>
    </location>
</feature>
<feature type="transmembrane region" description="Helical" evidence="5">
    <location>
        <begin position="37"/>
        <end position="52"/>
    </location>
</feature>
<feature type="transmembrane region" description="Helical" evidence="5">
    <location>
        <begin position="127"/>
        <end position="147"/>
    </location>
</feature>
<dbReference type="RefSeq" id="WP_074782775.1">
    <property type="nucleotide sequence ID" value="NZ_LHUR01000011.1"/>
</dbReference>
<protein>
    <submittedName>
        <fullName evidence="7">O-antigen ligase</fullName>
    </submittedName>
</protein>
<keyword evidence="7" id="KW-0436">Ligase</keyword>
<feature type="transmembrane region" description="Helical" evidence="5">
    <location>
        <begin position="96"/>
        <end position="115"/>
    </location>
</feature>
<dbReference type="PANTHER" id="PTHR37422:SF17">
    <property type="entry name" value="O-ANTIGEN LIGASE"/>
    <property type="match status" value="1"/>
</dbReference>
<keyword evidence="2 5" id="KW-0812">Transmembrane</keyword>
<dbReference type="InterPro" id="IPR007016">
    <property type="entry name" value="O-antigen_ligase-rel_domated"/>
</dbReference>
<dbReference type="PANTHER" id="PTHR37422">
    <property type="entry name" value="TEICHURONIC ACID BIOSYNTHESIS PROTEIN TUAE"/>
    <property type="match status" value="1"/>
</dbReference>
<reference evidence="8" key="1">
    <citation type="submission" date="2015-08" db="EMBL/GenBank/DDBJ databases">
        <title>Genome sequence of the strict anaerobe Clostridium homopropionicum LuHBu1 (DSM 5847T).</title>
        <authorList>
            <person name="Poehlein A."/>
            <person name="Beck M."/>
            <person name="Schiel-Bengelsdorf B."/>
            <person name="Bengelsdorf F.R."/>
            <person name="Daniel R."/>
            <person name="Duerre P."/>
        </authorList>
    </citation>
    <scope>NUCLEOTIDE SEQUENCE [LARGE SCALE GENOMIC DNA]</scope>
    <source>
        <strain evidence="8">DSM 5847</strain>
    </source>
</reference>
<keyword evidence="3 5" id="KW-1133">Transmembrane helix</keyword>
<evidence type="ECO:0000313" key="7">
    <source>
        <dbReference type="EMBL" id="KOA21114.1"/>
    </source>
</evidence>
<dbReference type="EMBL" id="LHUR01000011">
    <property type="protein sequence ID" value="KOA21114.1"/>
    <property type="molecule type" value="Genomic_DNA"/>
</dbReference>
<feature type="transmembrane region" description="Helical" evidence="5">
    <location>
        <begin position="177"/>
        <end position="195"/>
    </location>
</feature>
<evidence type="ECO:0000256" key="4">
    <source>
        <dbReference type="ARBA" id="ARBA00023136"/>
    </source>
</evidence>
<feature type="transmembrane region" description="Helical" evidence="5">
    <location>
        <begin position="233"/>
        <end position="257"/>
    </location>
</feature>
<dbReference type="Pfam" id="PF04932">
    <property type="entry name" value="Wzy_C"/>
    <property type="match status" value="1"/>
</dbReference>
<keyword evidence="4 5" id="KW-0472">Membrane</keyword>
<organism evidence="7 8">
    <name type="scientific">Clostridium homopropionicum DSM 5847</name>
    <dbReference type="NCBI Taxonomy" id="1121318"/>
    <lineage>
        <taxon>Bacteria</taxon>
        <taxon>Bacillati</taxon>
        <taxon>Bacillota</taxon>
        <taxon>Clostridia</taxon>
        <taxon>Eubacteriales</taxon>
        <taxon>Clostridiaceae</taxon>
        <taxon>Clostridium</taxon>
    </lineage>
</organism>
<evidence type="ECO:0000259" key="6">
    <source>
        <dbReference type="Pfam" id="PF04932"/>
    </source>
</evidence>
<comment type="caution">
    <text evidence="7">The sequence shown here is derived from an EMBL/GenBank/DDBJ whole genome shotgun (WGS) entry which is preliminary data.</text>
</comment>
<gene>
    <name evidence="7" type="ORF">CLHOM_07020</name>
</gene>
<dbReference type="GO" id="GO:0016020">
    <property type="term" value="C:membrane"/>
    <property type="evidence" value="ECO:0007669"/>
    <property type="project" value="UniProtKB-SubCell"/>
</dbReference>
<name>A0A0L6ZDQ6_9CLOT</name>
<evidence type="ECO:0000256" key="5">
    <source>
        <dbReference type="SAM" id="Phobius"/>
    </source>
</evidence>
<proteinExistence type="predicted"/>
<accession>A0A0L6ZDQ6</accession>
<dbReference type="STRING" id="36844.SAMN04488501_10418"/>
<evidence type="ECO:0000256" key="2">
    <source>
        <dbReference type="ARBA" id="ARBA00022692"/>
    </source>
</evidence>
<dbReference type="Proteomes" id="UP000037043">
    <property type="component" value="Unassembled WGS sequence"/>
</dbReference>
<feature type="transmembrane region" description="Helical" evidence="5">
    <location>
        <begin position="72"/>
        <end position="90"/>
    </location>
</feature>
<keyword evidence="8" id="KW-1185">Reference proteome</keyword>
<comment type="subcellular location">
    <subcellularLocation>
        <location evidence="1">Membrane</location>
        <topology evidence="1">Multi-pass membrane protein</topology>
    </subcellularLocation>
</comment>
<feature type="transmembrane region" description="Helical" evidence="5">
    <location>
        <begin position="365"/>
        <end position="384"/>
    </location>
</feature>
<sequence length="416" mass="47981">MNKINYNITNLICLYIIFLSLVPTNFKIAGFNIKGDYLLLLVFLAYILNLILSKEARVKLFKGILNISKDSILIFMIILSVVMIISISYASDKALAISETLRFISYILLYFIIKLEIKTEARVNKLIFSYIFTSIIVSVFGIIQYFTRIGLGEEFIYNTSKYSVAIRITSTLDNSNTLGAFLLLIVFPLIMLGIYEKDKNKKTIYIIAVFLNLITIILTFSRNAWLGLLLGGFLLVIVYNWRILFIMISALGLSILIPQIRTRAMDFKLIFQDPRVKLWEIAIKMIKDHPIKGVGNGNYYTLYGAYVKKYPELDYNHHTNFPAHNSYLKIQSELGIFGIASFLGLLVSIIYKINKLTHKLKNEYFRLFYIGFFISTIVFYFMNISDNLLFVPKITSCFWIIVAISEAINYNKICIR</sequence>
<feature type="transmembrane region" description="Helical" evidence="5">
    <location>
        <begin position="204"/>
        <end position="221"/>
    </location>
</feature>
<evidence type="ECO:0000256" key="3">
    <source>
        <dbReference type="ARBA" id="ARBA00022989"/>
    </source>
</evidence>